<dbReference type="Proteomes" id="UP001358417">
    <property type="component" value="Unassembled WGS sequence"/>
</dbReference>
<keyword evidence="3" id="KW-0858">Xylan degradation</keyword>
<organism evidence="14 15">
    <name type="scientific">Exophiala bonariae</name>
    <dbReference type="NCBI Taxonomy" id="1690606"/>
    <lineage>
        <taxon>Eukaryota</taxon>
        <taxon>Fungi</taxon>
        <taxon>Dikarya</taxon>
        <taxon>Ascomycota</taxon>
        <taxon>Pezizomycotina</taxon>
        <taxon>Eurotiomycetes</taxon>
        <taxon>Chaetothyriomycetidae</taxon>
        <taxon>Chaetothyriales</taxon>
        <taxon>Herpotrichiellaceae</taxon>
        <taxon>Exophiala</taxon>
    </lineage>
</organism>
<protein>
    <recommendedName>
        <fullName evidence="11">xylan 1,4-beta-xylosidase</fullName>
        <ecNumber evidence="11">3.2.1.37</ecNumber>
    </recommendedName>
</protein>
<evidence type="ECO:0000259" key="13">
    <source>
        <dbReference type="SMART" id="SM01217"/>
    </source>
</evidence>
<dbReference type="EC" id="3.2.1.37" evidence="11"/>
<gene>
    <name evidence="14" type="ORF">LTR84_003969</name>
</gene>
<dbReference type="Pfam" id="PF00933">
    <property type="entry name" value="Glyco_hydro_3"/>
    <property type="match status" value="1"/>
</dbReference>
<comment type="catalytic activity">
    <reaction evidence="10">
        <text>Hydrolysis of (1-&gt;4)-beta-D-xylans, to remove successive D-xylose residues from the non-reducing termini.</text>
        <dbReference type="EC" id="3.2.1.37"/>
    </reaction>
</comment>
<keyword evidence="8" id="KW-0326">Glycosidase</keyword>
<evidence type="ECO:0000256" key="9">
    <source>
        <dbReference type="ARBA" id="ARBA00023326"/>
    </source>
</evidence>
<evidence type="ECO:0000313" key="15">
    <source>
        <dbReference type="Proteomes" id="UP001358417"/>
    </source>
</evidence>
<keyword evidence="7" id="KW-0119">Carbohydrate metabolism</keyword>
<evidence type="ECO:0000256" key="12">
    <source>
        <dbReference type="SAM" id="SignalP"/>
    </source>
</evidence>
<evidence type="ECO:0000256" key="1">
    <source>
        <dbReference type="ARBA" id="ARBA00004851"/>
    </source>
</evidence>
<keyword evidence="5" id="KW-0378">Hydrolase</keyword>
<dbReference type="Gene3D" id="3.40.50.1700">
    <property type="entry name" value="Glycoside hydrolase family 3 C-terminal domain"/>
    <property type="match status" value="1"/>
</dbReference>
<evidence type="ECO:0000256" key="8">
    <source>
        <dbReference type="ARBA" id="ARBA00023295"/>
    </source>
</evidence>
<comment type="pathway">
    <text evidence="1">Glycan degradation; xylan degradation.</text>
</comment>
<dbReference type="InterPro" id="IPR026891">
    <property type="entry name" value="Fn3-like"/>
</dbReference>
<dbReference type="Pfam" id="PF14310">
    <property type="entry name" value="Fn3-like"/>
    <property type="match status" value="1"/>
</dbReference>
<evidence type="ECO:0000256" key="7">
    <source>
        <dbReference type="ARBA" id="ARBA00023277"/>
    </source>
</evidence>
<dbReference type="InterPro" id="IPR036962">
    <property type="entry name" value="Glyco_hydro_3_N_sf"/>
</dbReference>
<evidence type="ECO:0000256" key="10">
    <source>
        <dbReference type="ARBA" id="ARBA00024574"/>
    </source>
</evidence>
<dbReference type="SMART" id="SM01217">
    <property type="entry name" value="Fn3_like"/>
    <property type="match status" value="1"/>
</dbReference>
<accession>A0AAV9N8E7</accession>
<dbReference type="InterPro" id="IPR001764">
    <property type="entry name" value="Glyco_hydro_3_N"/>
</dbReference>
<evidence type="ECO:0000256" key="11">
    <source>
        <dbReference type="ARBA" id="ARBA00026107"/>
    </source>
</evidence>
<name>A0AAV9N8E7_9EURO</name>
<keyword evidence="4 12" id="KW-0732">Signal</keyword>
<dbReference type="GO" id="GO:0009044">
    <property type="term" value="F:xylan 1,4-beta-xylosidase activity"/>
    <property type="evidence" value="ECO:0007669"/>
    <property type="project" value="UniProtKB-EC"/>
</dbReference>
<dbReference type="GO" id="GO:0045493">
    <property type="term" value="P:xylan catabolic process"/>
    <property type="evidence" value="ECO:0007669"/>
    <property type="project" value="UniProtKB-KW"/>
</dbReference>
<dbReference type="GeneID" id="89972149"/>
<keyword evidence="9" id="KW-0624">Polysaccharide degradation</keyword>
<sequence length="762" mass="83673">MASYTGLALLALSLPLSWAQQYPDCQNGPLSNNSVCDTGLSARERAQALVDALTLEEKLNLTHNNSPGVKRLGLPAYNWWGEALHGVAAAPGVQFSSSGNWSYATSFPQPISIASSFDDELFYAIGTVISTEARAFNNGKRSGLDYWTPNINPFRDPRWGRGQETPGEDTYLVKRYIDNMVTSLQGGRNPTSYKVIATCKHYTAYDLEGWQGNTRYGFDAIVSPQDLSEYYMQPFQQCARDTKVASIMCSYNAINGVPACANSYTIQSVLRGHWNWTADENYITSDCTSIQNMFTDHHAFDTRQQTVAAALNAGVDVDCGYYNPTFLPSAYSQGLFQESTLDKSLLRLYSGLAKAGYFDPPDSPWRSVTWDNVSTPEAEDLALKVAEEGIILLKNDGTLPLIPPEDRNLTLLLAGGWINATEQLQGNYAGPARTLVSPWMALQNVSNLNLVVVKWYENPMLRAIDTQADAILYIDATNEGADEGKDRNTIRWDAMQVDAVEMLATLGRPLIVAHMGEQVDDSALLNNPNVSSLLWAGYPGMLGGQALINIVTGKTAPAGRMPVTQYPADYVHQVPMTDMNLRPDPQTGNPGRTYKWFDNATVEFGFGLHYTNLSTAIGTPSNTSFDIQSLVSACNFTTYSHVDQCPFYPSGSTSSSLSVNVTNSGTTASDFVALAFIAGEYGPTPRPLKSLVAYQRLFDIKPGSSQTASLNLTLGSLSRYDEKGNQILYPGNYRVLIDVPTQNTWEFVLTGSEYVMDEWPQV</sequence>
<evidence type="ECO:0000256" key="5">
    <source>
        <dbReference type="ARBA" id="ARBA00022801"/>
    </source>
</evidence>
<evidence type="ECO:0000256" key="2">
    <source>
        <dbReference type="ARBA" id="ARBA00005336"/>
    </source>
</evidence>
<dbReference type="AlphaFoldDB" id="A0AAV9N8E7"/>
<reference evidence="14 15" key="1">
    <citation type="submission" date="2023-08" db="EMBL/GenBank/DDBJ databases">
        <title>Black Yeasts Isolated from many extreme environments.</title>
        <authorList>
            <person name="Coleine C."/>
            <person name="Stajich J.E."/>
            <person name="Selbmann L."/>
        </authorList>
    </citation>
    <scope>NUCLEOTIDE SEQUENCE [LARGE SCALE GENOMIC DNA]</scope>
    <source>
        <strain evidence="14 15">CCFEE 5792</strain>
    </source>
</reference>
<comment type="similarity">
    <text evidence="2">Belongs to the glycosyl hydrolase 3 family.</text>
</comment>
<dbReference type="InterPro" id="IPR002772">
    <property type="entry name" value="Glyco_hydro_3_C"/>
</dbReference>
<dbReference type="SUPFAM" id="SSF51445">
    <property type="entry name" value="(Trans)glycosidases"/>
    <property type="match status" value="1"/>
</dbReference>
<evidence type="ECO:0000256" key="4">
    <source>
        <dbReference type="ARBA" id="ARBA00022729"/>
    </source>
</evidence>
<proteinExistence type="inferred from homology"/>
<dbReference type="Pfam" id="PF01915">
    <property type="entry name" value="Glyco_hydro_3_C"/>
    <property type="match status" value="1"/>
</dbReference>
<dbReference type="EMBL" id="JAVRRD010000018">
    <property type="protein sequence ID" value="KAK5049851.1"/>
    <property type="molecule type" value="Genomic_DNA"/>
</dbReference>
<dbReference type="InterPro" id="IPR017853">
    <property type="entry name" value="GH"/>
</dbReference>
<feature type="signal peptide" evidence="12">
    <location>
        <begin position="1"/>
        <end position="19"/>
    </location>
</feature>
<keyword evidence="15" id="KW-1185">Reference proteome</keyword>
<feature type="chain" id="PRO_5043877672" description="xylan 1,4-beta-xylosidase" evidence="12">
    <location>
        <begin position="20"/>
        <end position="762"/>
    </location>
</feature>
<dbReference type="GO" id="GO:0031222">
    <property type="term" value="P:arabinan catabolic process"/>
    <property type="evidence" value="ECO:0007669"/>
    <property type="project" value="TreeGrafter"/>
</dbReference>
<evidence type="ECO:0000313" key="14">
    <source>
        <dbReference type="EMBL" id="KAK5049851.1"/>
    </source>
</evidence>
<dbReference type="InterPro" id="IPR044993">
    <property type="entry name" value="BXL"/>
</dbReference>
<dbReference type="InterPro" id="IPR013783">
    <property type="entry name" value="Ig-like_fold"/>
</dbReference>
<dbReference type="Gene3D" id="3.20.20.300">
    <property type="entry name" value="Glycoside hydrolase, family 3, N-terminal domain"/>
    <property type="match status" value="1"/>
</dbReference>
<dbReference type="PANTHER" id="PTHR42721:SF3">
    <property type="entry name" value="BETA-D-XYLOSIDASE 5-RELATED"/>
    <property type="match status" value="1"/>
</dbReference>
<dbReference type="RefSeq" id="XP_064704661.1">
    <property type="nucleotide sequence ID" value="XM_064847549.1"/>
</dbReference>
<dbReference type="GO" id="GO:0046556">
    <property type="term" value="F:alpha-L-arabinofuranosidase activity"/>
    <property type="evidence" value="ECO:0007669"/>
    <property type="project" value="TreeGrafter"/>
</dbReference>
<evidence type="ECO:0000256" key="6">
    <source>
        <dbReference type="ARBA" id="ARBA00023180"/>
    </source>
</evidence>
<evidence type="ECO:0000256" key="3">
    <source>
        <dbReference type="ARBA" id="ARBA00022651"/>
    </source>
</evidence>
<feature type="domain" description="Fibronectin type III-like" evidence="13">
    <location>
        <begin position="671"/>
        <end position="741"/>
    </location>
</feature>
<dbReference type="SUPFAM" id="SSF52279">
    <property type="entry name" value="Beta-D-glucan exohydrolase, C-terminal domain"/>
    <property type="match status" value="1"/>
</dbReference>
<dbReference type="PANTHER" id="PTHR42721">
    <property type="entry name" value="SUGAR HYDROLASE-RELATED"/>
    <property type="match status" value="1"/>
</dbReference>
<dbReference type="InterPro" id="IPR036881">
    <property type="entry name" value="Glyco_hydro_3_C_sf"/>
</dbReference>
<dbReference type="Gene3D" id="2.60.40.10">
    <property type="entry name" value="Immunoglobulins"/>
    <property type="match status" value="1"/>
</dbReference>
<comment type="caution">
    <text evidence="14">The sequence shown here is derived from an EMBL/GenBank/DDBJ whole genome shotgun (WGS) entry which is preliminary data.</text>
</comment>
<keyword evidence="6" id="KW-0325">Glycoprotein</keyword>